<dbReference type="EMBL" id="JAWWNJ010000095">
    <property type="protein sequence ID" value="KAK6996880.1"/>
    <property type="molecule type" value="Genomic_DNA"/>
</dbReference>
<evidence type="ECO:0000313" key="2">
    <source>
        <dbReference type="EMBL" id="KAK6996880.1"/>
    </source>
</evidence>
<keyword evidence="3" id="KW-1185">Reference proteome</keyword>
<sequence>MISLSLLNALLLRLAFSRCSLLLLNCLLRASRSKEVCRLVSSTKPTELVSESQSYNTRSTDMIDCLYTTYPAFSSSPQCRTQTWSRCFGVSSREFQGGPMDLS</sequence>
<feature type="chain" id="PRO_5043586710" description="Secreted protein" evidence="1">
    <location>
        <begin position="34"/>
        <end position="103"/>
    </location>
</feature>
<gene>
    <name evidence="2" type="ORF">R3P38DRAFT_3068220</name>
</gene>
<dbReference type="AlphaFoldDB" id="A0AAW0A0A7"/>
<feature type="signal peptide" evidence="1">
    <location>
        <begin position="1"/>
        <end position="33"/>
    </location>
</feature>
<proteinExistence type="predicted"/>
<organism evidence="2 3">
    <name type="scientific">Favolaschia claudopus</name>
    <dbReference type="NCBI Taxonomy" id="2862362"/>
    <lineage>
        <taxon>Eukaryota</taxon>
        <taxon>Fungi</taxon>
        <taxon>Dikarya</taxon>
        <taxon>Basidiomycota</taxon>
        <taxon>Agaricomycotina</taxon>
        <taxon>Agaricomycetes</taxon>
        <taxon>Agaricomycetidae</taxon>
        <taxon>Agaricales</taxon>
        <taxon>Marasmiineae</taxon>
        <taxon>Mycenaceae</taxon>
        <taxon>Favolaschia</taxon>
    </lineage>
</organism>
<accession>A0AAW0A0A7</accession>
<comment type="caution">
    <text evidence="2">The sequence shown here is derived from an EMBL/GenBank/DDBJ whole genome shotgun (WGS) entry which is preliminary data.</text>
</comment>
<reference evidence="2 3" key="1">
    <citation type="journal article" date="2024" name="J Genomics">
        <title>Draft genome sequencing and assembly of Favolaschia claudopus CIRM-BRFM 2984 isolated from oak limbs.</title>
        <authorList>
            <person name="Navarro D."/>
            <person name="Drula E."/>
            <person name="Chaduli D."/>
            <person name="Cazenave R."/>
            <person name="Ahrendt S."/>
            <person name="Wang J."/>
            <person name="Lipzen A."/>
            <person name="Daum C."/>
            <person name="Barry K."/>
            <person name="Grigoriev I.V."/>
            <person name="Favel A."/>
            <person name="Rosso M.N."/>
            <person name="Martin F."/>
        </authorList>
    </citation>
    <scope>NUCLEOTIDE SEQUENCE [LARGE SCALE GENOMIC DNA]</scope>
    <source>
        <strain evidence="2 3">CIRM-BRFM 2984</strain>
    </source>
</reference>
<keyword evidence="1" id="KW-0732">Signal</keyword>
<protein>
    <recommendedName>
        <fullName evidence="4">Secreted protein</fullName>
    </recommendedName>
</protein>
<evidence type="ECO:0008006" key="4">
    <source>
        <dbReference type="Google" id="ProtNLM"/>
    </source>
</evidence>
<evidence type="ECO:0000256" key="1">
    <source>
        <dbReference type="SAM" id="SignalP"/>
    </source>
</evidence>
<feature type="non-terminal residue" evidence="2">
    <location>
        <position position="103"/>
    </location>
</feature>
<evidence type="ECO:0000313" key="3">
    <source>
        <dbReference type="Proteomes" id="UP001362999"/>
    </source>
</evidence>
<name>A0AAW0A0A7_9AGAR</name>
<dbReference type="Proteomes" id="UP001362999">
    <property type="component" value="Unassembled WGS sequence"/>
</dbReference>